<gene>
    <name evidence="1" type="ORF">G5C65_27610</name>
</gene>
<keyword evidence="2" id="KW-1185">Reference proteome</keyword>
<evidence type="ECO:0000313" key="2">
    <source>
        <dbReference type="Proteomes" id="UP000477722"/>
    </source>
</evidence>
<evidence type="ECO:0000313" key="1">
    <source>
        <dbReference type="EMBL" id="NGO72048.1"/>
    </source>
</evidence>
<comment type="caution">
    <text evidence="1">The sequence shown here is derived from an EMBL/GenBank/DDBJ whole genome shotgun (WGS) entry which is preliminary data.</text>
</comment>
<dbReference type="EMBL" id="JAAKZZ010000391">
    <property type="protein sequence ID" value="NGO72048.1"/>
    <property type="molecule type" value="Genomic_DNA"/>
</dbReference>
<proteinExistence type="predicted"/>
<protein>
    <submittedName>
        <fullName evidence="1">Uncharacterized protein</fullName>
    </submittedName>
</protein>
<feature type="non-terminal residue" evidence="1">
    <location>
        <position position="64"/>
    </location>
</feature>
<sequence>MSRSARIGPGSGVGDTPLQQAVWRLRSRGCWDDAAALLEPHAEQSADAALGRAALLVEGCMFTG</sequence>
<reference evidence="1 2" key="1">
    <citation type="submission" date="2020-02" db="EMBL/GenBank/DDBJ databases">
        <title>Whole-genome analyses of novel actinobacteria.</title>
        <authorList>
            <person name="Sahin N."/>
            <person name="Tatar D."/>
        </authorList>
    </citation>
    <scope>NUCLEOTIDE SEQUENCE [LARGE SCALE GENOMIC DNA]</scope>
    <source>
        <strain evidence="1 2">SB3404</strain>
    </source>
</reference>
<dbReference type="Proteomes" id="UP000477722">
    <property type="component" value="Unassembled WGS sequence"/>
</dbReference>
<organism evidence="1 2">
    <name type="scientific">Streptomyces boncukensis</name>
    <dbReference type="NCBI Taxonomy" id="2711219"/>
    <lineage>
        <taxon>Bacteria</taxon>
        <taxon>Bacillati</taxon>
        <taxon>Actinomycetota</taxon>
        <taxon>Actinomycetes</taxon>
        <taxon>Kitasatosporales</taxon>
        <taxon>Streptomycetaceae</taxon>
        <taxon>Streptomyces</taxon>
    </lineage>
</organism>
<name>A0A6G4X3T7_9ACTN</name>
<dbReference type="AlphaFoldDB" id="A0A6G4X3T7"/>
<accession>A0A6G4X3T7</accession>